<evidence type="ECO:0008006" key="7">
    <source>
        <dbReference type="Google" id="ProtNLM"/>
    </source>
</evidence>
<evidence type="ECO:0000256" key="1">
    <source>
        <dbReference type="ARBA" id="ARBA00022679"/>
    </source>
</evidence>
<dbReference type="GO" id="GO:0016740">
    <property type="term" value="F:transferase activity"/>
    <property type="evidence" value="ECO:0007669"/>
    <property type="project" value="UniProtKB-KW"/>
</dbReference>
<evidence type="ECO:0000256" key="2">
    <source>
        <dbReference type="ARBA" id="ARBA00023253"/>
    </source>
</evidence>
<keyword evidence="1" id="KW-0808">Transferase</keyword>
<proteinExistence type="predicted"/>
<keyword evidence="4" id="KW-1133">Transmembrane helix</keyword>
<accession>A0A8H6YZ30</accession>
<evidence type="ECO:0000256" key="4">
    <source>
        <dbReference type="SAM" id="Phobius"/>
    </source>
</evidence>
<reference evidence="5" key="1">
    <citation type="submission" date="2020-05" db="EMBL/GenBank/DDBJ databases">
        <title>Mycena genomes resolve the evolution of fungal bioluminescence.</title>
        <authorList>
            <person name="Tsai I.J."/>
        </authorList>
    </citation>
    <scope>NUCLEOTIDE SEQUENCE</scope>
    <source>
        <strain evidence="5">160909Yilan</strain>
    </source>
</reference>
<keyword evidence="2" id="KW-0294">Fucose metabolism</keyword>
<comment type="caution">
    <text evidence="5">The sequence shown here is derived from an EMBL/GenBank/DDBJ whole genome shotgun (WGS) entry which is preliminary data.</text>
</comment>
<dbReference type="Pfam" id="PF10250">
    <property type="entry name" value="O-FucT"/>
    <property type="match status" value="1"/>
</dbReference>
<dbReference type="InterPro" id="IPR019378">
    <property type="entry name" value="GDP-Fuc_O-FucTrfase"/>
</dbReference>
<dbReference type="CDD" id="cd11296">
    <property type="entry name" value="O-FucT_like"/>
    <property type="match status" value="1"/>
</dbReference>
<dbReference type="Proteomes" id="UP000623467">
    <property type="component" value="Unassembled WGS sequence"/>
</dbReference>
<evidence type="ECO:0000256" key="3">
    <source>
        <dbReference type="ARBA" id="ARBA00023277"/>
    </source>
</evidence>
<organism evidence="5 6">
    <name type="scientific">Mycena sanguinolenta</name>
    <dbReference type="NCBI Taxonomy" id="230812"/>
    <lineage>
        <taxon>Eukaryota</taxon>
        <taxon>Fungi</taxon>
        <taxon>Dikarya</taxon>
        <taxon>Basidiomycota</taxon>
        <taxon>Agaricomycotina</taxon>
        <taxon>Agaricomycetes</taxon>
        <taxon>Agaricomycetidae</taxon>
        <taxon>Agaricales</taxon>
        <taxon>Marasmiineae</taxon>
        <taxon>Mycenaceae</taxon>
        <taxon>Mycena</taxon>
    </lineage>
</organism>
<evidence type="ECO:0000313" key="5">
    <source>
        <dbReference type="EMBL" id="KAF7367612.1"/>
    </source>
</evidence>
<keyword evidence="4" id="KW-0472">Membrane</keyword>
<keyword evidence="4" id="KW-0812">Transmembrane</keyword>
<dbReference type="Gene3D" id="3.40.50.11350">
    <property type="match status" value="1"/>
</dbReference>
<dbReference type="GO" id="GO:0006004">
    <property type="term" value="P:fucose metabolic process"/>
    <property type="evidence" value="ECO:0007669"/>
    <property type="project" value="UniProtKB-KW"/>
</dbReference>
<evidence type="ECO:0000313" key="6">
    <source>
        <dbReference type="Proteomes" id="UP000623467"/>
    </source>
</evidence>
<dbReference type="AlphaFoldDB" id="A0A8H6YZ30"/>
<gene>
    <name evidence="5" type="ORF">MSAN_00824600</name>
</gene>
<dbReference type="EMBL" id="JACAZH010000005">
    <property type="protein sequence ID" value="KAF7367612.1"/>
    <property type="molecule type" value="Genomic_DNA"/>
</dbReference>
<name>A0A8H6YZ30_9AGAR</name>
<keyword evidence="3" id="KW-0119">Carbohydrate metabolism</keyword>
<keyword evidence="6" id="KW-1185">Reference proteome</keyword>
<sequence length="517" mass="58419">MHSFSSAIRHVNLRVLFVVFLGSLCYYAGWLSRWPAPDDSGQEWKDFEAKRVTITVQAPQATVTVIPEAEEAVVLNGSPTDAFQDNLRHDIRYITTWPGNGFTNEAMSLMNLIYLAMLTERVPILPAFNPSHISGGSPDTEVVDTTFGEVFDVPRLAKELRMPILEWWQVKDRKSTTVDSLGCWNVWQAVMEHSSGPQYSPTPKKLNIDISWTIAPKWVKLKPDVANDAQAKFTGLMALAFPEQRNRNLRTPSKSPLLGLSLPPNEQLLCFDNLYYTANVEGVEFERDYSTAWRLVGKHLHWNPRIEEIARGYLRRTFGLGVDATIPPYITIHVRHGDFKNACHIPLDECFAPLSAIARRVDEVKEELQRLKDITAAHVILTSDETNITWWEEVAAYGWYRIDHSATAPTYGAWYPVLIDTAIQSEGIGFVGTDRSTVSLITARRVKEWHDGVVRSVKWGKIRSRRFVEYLSSWMKCIYRRGRGEACSSQTSGCLGVRGDEEREIGGKAELSSASQA</sequence>
<dbReference type="OrthoDB" id="423313at2759"/>
<protein>
    <recommendedName>
        <fullName evidence="7">O-fucosyltransferase family protein</fullName>
    </recommendedName>
</protein>
<feature type="transmembrane region" description="Helical" evidence="4">
    <location>
        <begin position="12"/>
        <end position="30"/>
    </location>
</feature>